<gene>
    <name evidence="4" type="ORF">GpartN1_g2256.t1</name>
</gene>
<evidence type="ECO:0000256" key="2">
    <source>
        <dbReference type="ARBA" id="ARBA00022574"/>
    </source>
</evidence>
<dbReference type="PANTHER" id="PTHR14205:SF15">
    <property type="entry name" value="EARP AND GARP COMPLEX-INTERACTING PROTEIN 1"/>
    <property type="match status" value="1"/>
</dbReference>
<reference evidence="4" key="1">
    <citation type="journal article" date="2022" name="Proc. Natl. Acad. Sci. U.S.A.">
        <title>Life cycle and functional genomics of the unicellular red alga Galdieria for elucidating algal and plant evolution and industrial use.</title>
        <authorList>
            <person name="Hirooka S."/>
            <person name="Itabashi T."/>
            <person name="Ichinose T.M."/>
            <person name="Onuma R."/>
            <person name="Fujiwara T."/>
            <person name="Yamashita S."/>
            <person name="Jong L.W."/>
            <person name="Tomita R."/>
            <person name="Iwane A.H."/>
            <person name="Miyagishima S.Y."/>
        </authorList>
    </citation>
    <scope>NUCLEOTIDE SEQUENCE</scope>
    <source>
        <strain evidence="4">NBRC 102759</strain>
    </source>
</reference>
<dbReference type="InterPro" id="IPR036322">
    <property type="entry name" value="WD40_repeat_dom_sf"/>
</dbReference>
<dbReference type="Proteomes" id="UP001061958">
    <property type="component" value="Unassembled WGS sequence"/>
</dbReference>
<dbReference type="EMBL" id="BQMJ01000016">
    <property type="protein sequence ID" value="GJQ10465.1"/>
    <property type="molecule type" value="Genomic_DNA"/>
</dbReference>
<dbReference type="Gene3D" id="2.130.10.10">
    <property type="entry name" value="YVTN repeat-like/Quinoprotein amine dehydrogenase"/>
    <property type="match status" value="1"/>
</dbReference>
<dbReference type="SMART" id="SM00320">
    <property type="entry name" value="WD40"/>
    <property type="match status" value="4"/>
</dbReference>
<evidence type="ECO:0000313" key="5">
    <source>
        <dbReference type="Proteomes" id="UP001061958"/>
    </source>
</evidence>
<dbReference type="InterPro" id="IPR001680">
    <property type="entry name" value="WD40_rpt"/>
</dbReference>
<protein>
    <submittedName>
        <fullName evidence="4">Uncharacterized protein</fullName>
    </submittedName>
</protein>
<proteinExistence type="inferred from homology"/>
<dbReference type="OrthoDB" id="196957at2759"/>
<evidence type="ECO:0000256" key="3">
    <source>
        <dbReference type="ARBA" id="ARBA00022737"/>
    </source>
</evidence>
<dbReference type="PROSITE" id="PS00678">
    <property type="entry name" value="WD_REPEATS_1"/>
    <property type="match status" value="1"/>
</dbReference>
<keyword evidence="5" id="KW-1185">Reference proteome</keyword>
<sequence length="362" mass="41036">MSKYDELSTPVIYRAGIPLKSLTALEPVGEDHHDYFVVTGDEQRHGTRVSVYRIHQLVDTVETQCLLEAKLEGSSSDVEALKDGLFSSIIETNEGTLWLNIYNVMKEQDKTVSESLETKSSIRLDNMGTSLNYVKLIADGSTSQIATVSWDKLSIHNYENNWNQNFHLTPQDCCYWRPCGDWQPDNTGNHLIIGRGQNVQLWDIRSQDTCADFGVFPSFGQILVLRYFPLRQHFVMAGFSSGKVVVWDTRSYSEPILSWNAHHHAILDLKSNWSHERLVATCGTDTIVHIWDMKELLSMPNTNGSVKKQPSYVKCSSLEYHSDTIYALEWGISNEFTIASVGCDGSFITTTIPSFLRDKMFT</sequence>
<dbReference type="SUPFAM" id="SSF50978">
    <property type="entry name" value="WD40 repeat-like"/>
    <property type="match status" value="1"/>
</dbReference>
<keyword evidence="2" id="KW-0853">WD repeat</keyword>
<dbReference type="PANTHER" id="PTHR14205">
    <property type="entry name" value="WD-REPEAT PROTEIN"/>
    <property type="match status" value="1"/>
</dbReference>
<reference evidence="4" key="2">
    <citation type="submission" date="2022-01" db="EMBL/GenBank/DDBJ databases">
        <authorList>
            <person name="Hirooka S."/>
            <person name="Miyagishima S.Y."/>
        </authorList>
    </citation>
    <scope>NUCLEOTIDE SEQUENCE</scope>
    <source>
        <strain evidence="4">NBRC 102759</strain>
    </source>
</reference>
<dbReference type="InterPro" id="IPR040323">
    <property type="entry name" value="EIPR1"/>
</dbReference>
<accession>A0A9C7UPF1</accession>
<keyword evidence="3" id="KW-0677">Repeat</keyword>
<dbReference type="InterPro" id="IPR015943">
    <property type="entry name" value="WD40/YVTN_repeat-like_dom_sf"/>
</dbReference>
<name>A0A9C7UPF1_9RHOD</name>
<dbReference type="AlphaFoldDB" id="A0A9C7UPF1"/>
<evidence type="ECO:0000256" key="1">
    <source>
        <dbReference type="ARBA" id="ARBA00005672"/>
    </source>
</evidence>
<comment type="similarity">
    <text evidence="1">Belongs to the WD repeat EIPR1 family.</text>
</comment>
<comment type="caution">
    <text evidence="4">The sequence shown here is derived from an EMBL/GenBank/DDBJ whole genome shotgun (WGS) entry which is preliminary data.</text>
</comment>
<organism evidence="4 5">
    <name type="scientific">Galdieria partita</name>
    <dbReference type="NCBI Taxonomy" id="83374"/>
    <lineage>
        <taxon>Eukaryota</taxon>
        <taxon>Rhodophyta</taxon>
        <taxon>Bangiophyceae</taxon>
        <taxon>Galdieriales</taxon>
        <taxon>Galdieriaceae</taxon>
        <taxon>Galdieria</taxon>
    </lineage>
</organism>
<dbReference type="GO" id="GO:0016567">
    <property type="term" value="P:protein ubiquitination"/>
    <property type="evidence" value="ECO:0007669"/>
    <property type="project" value="TreeGrafter"/>
</dbReference>
<dbReference type="InterPro" id="IPR019775">
    <property type="entry name" value="WD40_repeat_CS"/>
</dbReference>
<evidence type="ECO:0000313" key="4">
    <source>
        <dbReference type="EMBL" id="GJQ10465.1"/>
    </source>
</evidence>